<dbReference type="GO" id="GO:0043025">
    <property type="term" value="C:neuronal cell body"/>
    <property type="evidence" value="ECO:0007669"/>
    <property type="project" value="TreeGrafter"/>
</dbReference>
<dbReference type="GO" id="GO:0046914">
    <property type="term" value="F:transition metal ion binding"/>
    <property type="evidence" value="ECO:0007669"/>
    <property type="project" value="InterPro"/>
</dbReference>
<dbReference type="Gene3D" id="3.90.570.10">
    <property type="entry name" value="Amyloidogenic glycoprotein, heparin-binding domain"/>
    <property type="match status" value="1"/>
</dbReference>
<keyword evidence="7" id="KW-0325">Glycoprotein</keyword>
<evidence type="ECO:0000256" key="2">
    <source>
        <dbReference type="ARBA" id="ARBA00022692"/>
    </source>
</evidence>
<feature type="region of interest" description="CuBD subdomain" evidence="8">
    <location>
        <begin position="99"/>
        <end position="152"/>
    </location>
</feature>
<dbReference type="GO" id="GO:0007417">
    <property type="term" value="P:central nervous system development"/>
    <property type="evidence" value="ECO:0007669"/>
    <property type="project" value="TreeGrafter"/>
</dbReference>
<dbReference type="InterPro" id="IPR036454">
    <property type="entry name" value="Amyloid_glyco_heparin-bd_sf"/>
</dbReference>
<dbReference type="GO" id="GO:0016020">
    <property type="term" value="C:membrane"/>
    <property type="evidence" value="ECO:0007669"/>
    <property type="project" value="UniProtKB-SubCell"/>
</dbReference>
<gene>
    <name evidence="10" type="ORF">BLA29_010918</name>
</gene>
<evidence type="ECO:0000259" key="9">
    <source>
        <dbReference type="PROSITE" id="PS51869"/>
    </source>
</evidence>
<name>A0A1Y3BA79_EURMA</name>
<evidence type="ECO:0000256" key="4">
    <source>
        <dbReference type="ARBA" id="ARBA00022989"/>
    </source>
</evidence>
<evidence type="ECO:0000256" key="3">
    <source>
        <dbReference type="ARBA" id="ARBA00022729"/>
    </source>
</evidence>
<keyword evidence="3" id="KW-0732">Signal</keyword>
<dbReference type="InterPro" id="IPR015849">
    <property type="entry name" value="Amyloid_glyco_heparin-bd"/>
</dbReference>
<dbReference type="OrthoDB" id="6147836at2759"/>
<dbReference type="InterPro" id="IPR008155">
    <property type="entry name" value="Amyloid_glyco"/>
</dbReference>
<dbReference type="PANTHER" id="PTHR23103:SF15">
    <property type="entry name" value="AMYLOID-BETA-LIKE PROTEIN"/>
    <property type="match status" value="1"/>
</dbReference>
<comment type="similarity">
    <text evidence="8">Belongs to the APP family.</text>
</comment>
<dbReference type="GO" id="GO:0008201">
    <property type="term" value="F:heparin binding"/>
    <property type="evidence" value="ECO:0007669"/>
    <property type="project" value="UniProtKB-UniRule"/>
</dbReference>
<sequence length="152" mass="17766">MVAILCGHGKYHNQFLNEDNKWITDMDSRAVCTKNTLEILEYCRKVYPKKDIRNIVESNKYYRIEWCKIGQTKCKTKHYVKPYRCLEGSFQSDALLVPEHCVFDHIHNKSLCQNSQYWNHTAIISCSTRNMKLQSYAMLLPCGVGIFSGVEF</sequence>
<reference evidence="10 11" key="1">
    <citation type="submission" date="2017-03" db="EMBL/GenBank/DDBJ databases">
        <title>Genome Survey of Euroglyphus maynei.</title>
        <authorList>
            <person name="Arlian L.G."/>
            <person name="Morgan M.S."/>
            <person name="Rider S.D."/>
        </authorList>
    </citation>
    <scope>NUCLEOTIDE SEQUENCE [LARGE SCALE GENOMIC DNA]</scope>
    <source>
        <strain evidence="10">Arlian Lab</strain>
        <tissue evidence="10">Whole body</tissue>
    </source>
</reference>
<dbReference type="SUPFAM" id="SSF56491">
    <property type="entry name" value="A heparin-binding domain"/>
    <property type="match status" value="1"/>
</dbReference>
<dbReference type="GO" id="GO:0007409">
    <property type="term" value="P:axonogenesis"/>
    <property type="evidence" value="ECO:0007669"/>
    <property type="project" value="TreeGrafter"/>
</dbReference>
<dbReference type="InterPro" id="IPR036669">
    <property type="entry name" value="Amyloid_Cu-bd_sf"/>
</dbReference>
<keyword evidence="2" id="KW-0812">Transmembrane</keyword>
<dbReference type="InterPro" id="IPR008154">
    <property type="entry name" value="Amyloid_glyco_extra"/>
</dbReference>
<keyword evidence="4" id="KW-1133">Transmembrane helix</keyword>
<comment type="caution">
    <text evidence="10">The sequence shown here is derived from an EMBL/GenBank/DDBJ whole genome shotgun (WGS) entry which is preliminary data.</text>
</comment>
<dbReference type="PROSITE" id="PS51869">
    <property type="entry name" value="APP_E1"/>
    <property type="match status" value="1"/>
</dbReference>
<protein>
    <recommendedName>
        <fullName evidence="9">E1 domain-containing protein</fullName>
    </recommendedName>
</protein>
<evidence type="ECO:0000256" key="6">
    <source>
        <dbReference type="ARBA" id="ARBA00023157"/>
    </source>
</evidence>
<dbReference type="GO" id="GO:0043005">
    <property type="term" value="C:neuron projection"/>
    <property type="evidence" value="ECO:0007669"/>
    <property type="project" value="TreeGrafter"/>
</dbReference>
<evidence type="ECO:0000313" key="11">
    <source>
        <dbReference type="Proteomes" id="UP000194236"/>
    </source>
</evidence>
<comment type="subcellular location">
    <subcellularLocation>
        <location evidence="1">Membrane</location>
        <topology evidence="1">Single-pass type I membrane protein</topology>
    </subcellularLocation>
</comment>
<feature type="non-terminal residue" evidence="10">
    <location>
        <position position="152"/>
    </location>
</feature>
<accession>A0A1Y3BA79</accession>
<dbReference type="EMBL" id="MUJZ01030973">
    <property type="protein sequence ID" value="OTF77769.1"/>
    <property type="molecule type" value="Genomic_DNA"/>
</dbReference>
<organism evidence="10 11">
    <name type="scientific">Euroglyphus maynei</name>
    <name type="common">Mayne's house dust mite</name>
    <dbReference type="NCBI Taxonomy" id="6958"/>
    <lineage>
        <taxon>Eukaryota</taxon>
        <taxon>Metazoa</taxon>
        <taxon>Ecdysozoa</taxon>
        <taxon>Arthropoda</taxon>
        <taxon>Chelicerata</taxon>
        <taxon>Arachnida</taxon>
        <taxon>Acari</taxon>
        <taxon>Acariformes</taxon>
        <taxon>Sarcoptiformes</taxon>
        <taxon>Astigmata</taxon>
        <taxon>Psoroptidia</taxon>
        <taxon>Analgoidea</taxon>
        <taxon>Pyroglyphidae</taxon>
        <taxon>Pyroglyphinae</taxon>
        <taxon>Euroglyphus</taxon>
    </lineage>
</organism>
<dbReference type="AlphaFoldDB" id="A0A1Y3BA79"/>
<dbReference type="SMART" id="SM00006">
    <property type="entry name" value="A4_EXTRA"/>
    <property type="match status" value="1"/>
</dbReference>
<evidence type="ECO:0000256" key="7">
    <source>
        <dbReference type="ARBA" id="ARBA00023180"/>
    </source>
</evidence>
<feature type="disulfide bond" evidence="8">
    <location>
        <begin position="67"/>
        <end position="74"/>
    </location>
</feature>
<dbReference type="InterPro" id="IPR011178">
    <property type="entry name" value="Amyloid_glyco_Cu-bd"/>
</dbReference>
<dbReference type="Pfam" id="PF02177">
    <property type="entry name" value="APP_N"/>
    <property type="match status" value="1"/>
</dbReference>
<dbReference type="Proteomes" id="UP000194236">
    <property type="component" value="Unassembled WGS sequence"/>
</dbReference>
<evidence type="ECO:0000256" key="8">
    <source>
        <dbReference type="PROSITE-ProRule" id="PRU01217"/>
    </source>
</evidence>
<evidence type="ECO:0000256" key="5">
    <source>
        <dbReference type="ARBA" id="ARBA00023136"/>
    </source>
</evidence>
<keyword evidence="11" id="KW-1185">Reference proteome</keyword>
<dbReference type="SUPFAM" id="SSF89811">
    <property type="entry name" value="Amyloid beta a4 protein copper binding domain (domain 2)"/>
    <property type="match status" value="1"/>
</dbReference>
<dbReference type="Gene3D" id="3.30.1490.140">
    <property type="entry name" value="Amyloidogenic glycoprotein, copper-binding domain"/>
    <property type="match status" value="1"/>
</dbReference>
<proteinExistence type="inferred from homology"/>
<comment type="caution">
    <text evidence="8">Lacks conserved residue(s) required for the propagation of feature annotation.</text>
</comment>
<evidence type="ECO:0000313" key="10">
    <source>
        <dbReference type="EMBL" id="OTF77769.1"/>
    </source>
</evidence>
<feature type="disulfide bond" evidence="8">
    <location>
        <begin position="112"/>
        <end position="142"/>
    </location>
</feature>
<dbReference type="PANTHER" id="PTHR23103">
    <property type="entry name" value="ALZHEIMER'S DISEASE BETA-AMYLOID RELATED"/>
    <property type="match status" value="1"/>
</dbReference>
<feature type="region of interest" description="GFLD subdomain" evidence="8">
    <location>
        <begin position="1"/>
        <end position="91"/>
    </location>
</feature>
<feature type="domain" description="E1" evidence="9">
    <location>
        <begin position="1"/>
        <end position="152"/>
    </location>
</feature>
<evidence type="ECO:0000256" key="1">
    <source>
        <dbReference type="ARBA" id="ARBA00004479"/>
    </source>
</evidence>
<keyword evidence="6 8" id="KW-1015">Disulfide bond</keyword>
<dbReference type="Pfam" id="PF12924">
    <property type="entry name" value="APP_Cu_bd"/>
    <property type="match status" value="1"/>
</dbReference>
<keyword evidence="5" id="KW-0472">Membrane</keyword>